<dbReference type="EMBL" id="JADIMB010000128">
    <property type="protein sequence ID" value="MBO8471870.1"/>
    <property type="molecule type" value="Genomic_DNA"/>
</dbReference>
<keyword evidence="3 5" id="KW-0067">ATP-binding</keyword>
<reference evidence="7" key="2">
    <citation type="journal article" date="2021" name="PeerJ">
        <title>Extensive microbial diversity within the chicken gut microbiome revealed by metagenomics and culture.</title>
        <authorList>
            <person name="Gilroy R."/>
            <person name="Ravi A."/>
            <person name="Getino M."/>
            <person name="Pursley I."/>
            <person name="Horton D.L."/>
            <person name="Alikhan N.F."/>
            <person name="Baker D."/>
            <person name="Gharbi K."/>
            <person name="Hall N."/>
            <person name="Watson M."/>
            <person name="Adriaenssens E.M."/>
            <person name="Foster-Nyarko E."/>
            <person name="Jarju S."/>
            <person name="Secka A."/>
            <person name="Antonio M."/>
            <person name="Oren A."/>
            <person name="Chaudhuri R.R."/>
            <person name="La Ragione R."/>
            <person name="Hildebrand F."/>
            <person name="Pallen M.J."/>
        </authorList>
    </citation>
    <scope>NUCLEOTIDE SEQUENCE</scope>
    <source>
        <strain evidence="7">B2-22910</strain>
    </source>
</reference>
<dbReference type="CDD" id="cd02022">
    <property type="entry name" value="DPCK"/>
    <property type="match status" value="1"/>
</dbReference>
<dbReference type="Proteomes" id="UP000823603">
    <property type="component" value="Unassembled WGS sequence"/>
</dbReference>
<evidence type="ECO:0000256" key="3">
    <source>
        <dbReference type="ARBA" id="ARBA00022840"/>
    </source>
</evidence>
<comment type="subcellular location">
    <subcellularLocation>
        <location evidence="5">Cytoplasm</location>
    </subcellularLocation>
</comment>
<dbReference type="PANTHER" id="PTHR10695">
    <property type="entry name" value="DEPHOSPHO-COA KINASE-RELATED"/>
    <property type="match status" value="1"/>
</dbReference>
<evidence type="ECO:0000313" key="8">
    <source>
        <dbReference type="Proteomes" id="UP000823603"/>
    </source>
</evidence>
<evidence type="ECO:0000256" key="4">
    <source>
        <dbReference type="ARBA" id="ARBA00022993"/>
    </source>
</evidence>
<evidence type="ECO:0000256" key="1">
    <source>
        <dbReference type="ARBA" id="ARBA00009018"/>
    </source>
</evidence>
<dbReference type="GO" id="GO:0004140">
    <property type="term" value="F:dephospho-CoA kinase activity"/>
    <property type="evidence" value="ECO:0007669"/>
    <property type="project" value="UniProtKB-UniRule"/>
</dbReference>
<dbReference type="PROSITE" id="PS51219">
    <property type="entry name" value="DPCK"/>
    <property type="match status" value="1"/>
</dbReference>
<dbReference type="InterPro" id="IPR027417">
    <property type="entry name" value="P-loop_NTPase"/>
</dbReference>
<dbReference type="AlphaFoldDB" id="A0A9D9IGR5"/>
<keyword evidence="5 7" id="KW-0808">Transferase</keyword>
<evidence type="ECO:0000256" key="5">
    <source>
        <dbReference type="HAMAP-Rule" id="MF_00376"/>
    </source>
</evidence>
<proteinExistence type="inferred from homology"/>
<dbReference type="GO" id="GO:0005737">
    <property type="term" value="C:cytoplasm"/>
    <property type="evidence" value="ECO:0007669"/>
    <property type="project" value="UniProtKB-SubCell"/>
</dbReference>
<protein>
    <recommendedName>
        <fullName evidence="5 6">Dephospho-CoA kinase</fullName>
        <ecNumber evidence="5 6">2.7.1.24</ecNumber>
    </recommendedName>
    <alternativeName>
        <fullName evidence="5">Dephosphocoenzyme A kinase</fullName>
    </alternativeName>
</protein>
<evidence type="ECO:0000313" key="7">
    <source>
        <dbReference type="EMBL" id="MBO8471870.1"/>
    </source>
</evidence>
<name>A0A9D9IGR5_9BACT</name>
<dbReference type="HAMAP" id="MF_00376">
    <property type="entry name" value="Dephospho_CoA_kinase"/>
    <property type="match status" value="1"/>
</dbReference>
<reference evidence="7" key="1">
    <citation type="submission" date="2020-10" db="EMBL/GenBank/DDBJ databases">
        <authorList>
            <person name="Gilroy R."/>
        </authorList>
    </citation>
    <scope>NUCLEOTIDE SEQUENCE</scope>
    <source>
        <strain evidence="7">B2-22910</strain>
    </source>
</reference>
<dbReference type="GO" id="GO:0005524">
    <property type="term" value="F:ATP binding"/>
    <property type="evidence" value="ECO:0007669"/>
    <property type="project" value="UniProtKB-UniRule"/>
</dbReference>
<comment type="pathway">
    <text evidence="5">Cofactor biosynthesis; coenzyme A biosynthesis; CoA from (R)-pantothenate: step 5/5.</text>
</comment>
<evidence type="ECO:0000256" key="6">
    <source>
        <dbReference type="NCBIfam" id="TIGR00152"/>
    </source>
</evidence>
<gene>
    <name evidence="5 7" type="primary">coaE</name>
    <name evidence="7" type="ORF">IAB82_08775</name>
</gene>
<keyword evidence="4 5" id="KW-0173">Coenzyme A biosynthesis</keyword>
<keyword evidence="5 7" id="KW-0418">Kinase</keyword>
<evidence type="ECO:0000256" key="2">
    <source>
        <dbReference type="ARBA" id="ARBA00022741"/>
    </source>
</evidence>
<comment type="similarity">
    <text evidence="1 5">Belongs to the CoaE family.</text>
</comment>
<keyword evidence="2 5" id="KW-0547">Nucleotide-binding</keyword>
<comment type="caution">
    <text evidence="7">The sequence shown here is derived from an EMBL/GenBank/DDBJ whole genome shotgun (WGS) entry which is preliminary data.</text>
</comment>
<accession>A0A9D9IGR5</accession>
<comment type="catalytic activity">
    <reaction evidence="5">
        <text>3'-dephospho-CoA + ATP = ADP + CoA + H(+)</text>
        <dbReference type="Rhea" id="RHEA:18245"/>
        <dbReference type="ChEBI" id="CHEBI:15378"/>
        <dbReference type="ChEBI" id="CHEBI:30616"/>
        <dbReference type="ChEBI" id="CHEBI:57287"/>
        <dbReference type="ChEBI" id="CHEBI:57328"/>
        <dbReference type="ChEBI" id="CHEBI:456216"/>
        <dbReference type="EC" id="2.7.1.24"/>
    </reaction>
</comment>
<sequence length="204" mass="22531">MRTLVITGGIGSGKSTVCRYFAGRGIPVYDSDGRTRMLYDSDPGLLRKVMDALKADVTDPSGRLDRMKLASVVFSDPVKLRILESVVHPAVKKDYIEWNVSFEGSGVPFVIMESAIILEKPLFRDIADKVLLVDAPVQVRLDRACRRDGVSREKILQRMSGQVLLNEISGGKAVADVDFVIVNDGDEDSLFRKADAVYDFMCGK</sequence>
<organism evidence="7 8">
    <name type="scientific">Candidatus Cryptobacteroides faecavium</name>
    <dbReference type="NCBI Taxonomy" id="2840762"/>
    <lineage>
        <taxon>Bacteria</taxon>
        <taxon>Pseudomonadati</taxon>
        <taxon>Bacteroidota</taxon>
        <taxon>Bacteroidia</taxon>
        <taxon>Bacteroidales</taxon>
        <taxon>Candidatus Cryptobacteroides</taxon>
    </lineage>
</organism>
<dbReference type="NCBIfam" id="TIGR00152">
    <property type="entry name" value="dephospho-CoA kinase"/>
    <property type="match status" value="1"/>
</dbReference>
<dbReference type="EC" id="2.7.1.24" evidence="5 6"/>
<dbReference type="PANTHER" id="PTHR10695:SF46">
    <property type="entry name" value="BIFUNCTIONAL COENZYME A SYNTHASE-RELATED"/>
    <property type="match status" value="1"/>
</dbReference>
<dbReference type="Gene3D" id="3.40.50.300">
    <property type="entry name" value="P-loop containing nucleotide triphosphate hydrolases"/>
    <property type="match status" value="1"/>
</dbReference>
<feature type="binding site" evidence="5">
    <location>
        <begin position="11"/>
        <end position="16"/>
    </location>
    <ligand>
        <name>ATP</name>
        <dbReference type="ChEBI" id="CHEBI:30616"/>
    </ligand>
</feature>
<dbReference type="GO" id="GO:0015937">
    <property type="term" value="P:coenzyme A biosynthetic process"/>
    <property type="evidence" value="ECO:0007669"/>
    <property type="project" value="UniProtKB-UniRule"/>
</dbReference>
<dbReference type="InterPro" id="IPR001977">
    <property type="entry name" value="Depp_CoAkinase"/>
</dbReference>
<keyword evidence="5" id="KW-0963">Cytoplasm</keyword>
<dbReference type="SUPFAM" id="SSF52540">
    <property type="entry name" value="P-loop containing nucleoside triphosphate hydrolases"/>
    <property type="match status" value="1"/>
</dbReference>
<comment type="function">
    <text evidence="5">Catalyzes the phosphorylation of the 3'-hydroxyl group of dephosphocoenzyme A to form coenzyme A.</text>
</comment>
<dbReference type="Pfam" id="PF01121">
    <property type="entry name" value="CoaE"/>
    <property type="match status" value="1"/>
</dbReference>